<name>A0A0E9W8N0_ANGAN</name>
<reference evidence="1" key="2">
    <citation type="journal article" date="2015" name="Fish Shellfish Immunol.">
        <title>Early steps in the European eel (Anguilla anguilla)-Vibrio vulnificus interaction in the gills: Role of the RtxA13 toxin.</title>
        <authorList>
            <person name="Callol A."/>
            <person name="Pajuelo D."/>
            <person name="Ebbesson L."/>
            <person name="Teles M."/>
            <person name="MacKenzie S."/>
            <person name="Amaro C."/>
        </authorList>
    </citation>
    <scope>NUCLEOTIDE SEQUENCE</scope>
</reference>
<evidence type="ECO:0000313" key="1">
    <source>
        <dbReference type="EMBL" id="JAH86676.1"/>
    </source>
</evidence>
<organism evidence="1">
    <name type="scientific">Anguilla anguilla</name>
    <name type="common">European freshwater eel</name>
    <name type="synonym">Muraena anguilla</name>
    <dbReference type="NCBI Taxonomy" id="7936"/>
    <lineage>
        <taxon>Eukaryota</taxon>
        <taxon>Metazoa</taxon>
        <taxon>Chordata</taxon>
        <taxon>Craniata</taxon>
        <taxon>Vertebrata</taxon>
        <taxon>Euteleostomi</taxon>
        <taxon>Actinopterygii</taxon>
        <taxon>Neopterygii</taxon>
        <taxon>Teleostei</taxon>
        <taxon>Anguilliformes</taxon>
        <taxon>Anguillidae</taxon>
        <taxon>Anguilla</taxon>
    </lineage>
</organism>
<dbReference type="EMBL" id="GBXM01021901">
    <property type="protein sequence ID" value="JAH86676.1"/>
    <property type="molecule type" value="Transcribed_RNA"/>
</dbReference>
<dbReference type="AlphaFoldDB" id="A0A0E9W8N0"/>
<protein>
    <submittedName>
        <fullName evidence="1">Uncharacterized protein</fullName>
    </submittedName>
</protein>
<sequence>MLTQYIQESTFRILVQMFFLTAKLCLSPRFVLKIDKITAVIVFFLFSLKNTFTS</sequence>
<proteinExistence type="predicted"/>
<accession>A0A0E9W8N0</accession>
<reference evidence="1" key="1">
    <citation type="submission" date="2014-11" db="EMBL/GenBank/DDBJ databases">
        <authorList>
            <person name="Amaro Gonzalez C."/>
        </authorList>
    </citation>
    <scope>NUCLEOTIDE SEQUENCE</scope>
</reference>